<dbReference type="AlphaFoldDB" id="A0A4R6Z973"/>
<sequence length="228" mass="23428">MLSAVRKNAWLGAAATLLAIGLAPSLQAQTIVPNPYLHTQLVPWAPFVSVAPDPLGSGIAPAWAASPDVDNSPTSGSALVHLNASGSTANAASGIAQCVDFASATSVTFFNYAMAFRVPPATAADGSMSANVEVRLFSGIGCNGFISGGAQGQVLTAAAVTGGSWYTLKDSGFVPMDNPVMAASAQVRGYLRQTGTAPTQSDYPINFDHFVLVLNSTTPVELIHFDVN</sequence>
<evidence type="ECO:0000256" key="1">
    <source>
        <dbReference type="SAM" id="SignalP"/>
    </source>
</evidence>
<evidence type="ECO:0000313" key="2">
    <source>
        <dbReference type="EMBL" id="TDR48468.1"/>
    </source>
</evidence>
<keyword evidence="3" id="KW-1185">Reference proteome</keyword>
<dbReference type="EMBL" id="SNZH01000001">
    <property type="protein sequence ID" value="TDR48468.1"/>
    <property type="molecule type" value="Genomic_DNA"/>
</dbReference>
<proteinExistence type="predicted"/>
<protein>
    <submittedName>
        <fullName evidence="2">Uncharacterized protein</fullName>
    </submittedName>
</protein>
<dbReference type="RefSeq" id="WP_133816594.1">
    <property type="nucleotide sequence ID" value="NZ_SNZH01000001.1"/>
</dbReference>
<feature type="signal peptide" evidence="1">
    <location>
        <begin position="1"/>
        <end position="28"/>
    </location>
</feature>
<dbReference type="OrthoDB" id="9831721at2"/>
<evidence type="ECO:0000313" key="3">
    <source>
        <dbReference type="Proteomes" id="UP000295293"/>
    </source>
</evidence>
<feature type="chain" id="PRO_5020931444" evidence="1">
    <location>
        <begin position="29"/>
        <end position="228"/>
    </location>
</feature>
<keyword evidence="1" id="KW-0732">Signal</keyword>
<comment type="caution">
    <text evidence="2">The sequence shown here is derived from an EMBL/GenBank/DDBJ whole genome shotgun (WGS) entry which is preliminary data.</text>
</comment>
<organism evidence="2 3">
    <name type="scientific">Tahibacter aquaticus</name>
    <dbReference type="NCBI Taxonomy" id="520092"/>
    <lineage>
        <taxon>Bacteria</taxon>
        <taxon>Pseudomonadati</taxon>
        <taxon>Pseudomonadota</taxon>
        <taxon>Gammaproteobacteria</taxon>
        <taxon>Lysobacterales</taxon>
        <taxon>Rhodanobacteraceae</taxon>
        <taxon>Tahibacter</taxon>
    </lineage>
</organism>
<name>A0A4R6Z973_9GAMM</name>
<accession>A0A4R6Z973</accession>
<reference evidence="2 3" key="1">
    <citation type="submission" date="2019-03" db="EMBL/GenBank/DDBJ databases">
        <title>Genomic Encyclopedia of Type Strains, Phase IV (KMG-IV): sequencing the most valuable type-strain genomes for metagenomic binning, comparative biology and taxonomic classification.</title>
        <authorList>
            <person name="Goeker M."/>
        </authorList>
    </citation>
    <scope>NUCLEOTIDE SEQUENCE [LARGE SCALE GENOMIC DNA]</scope>
    <source>
        <strain evidence="2 3">DSM 21667</strain>
    </source>
</reference>
<dbReference type="Proteomes" id="UP000295293">
    <property type="component" value="Unassembled WGS sequence"/>
</dbReference>
<gene>
    <name evidence="2" type="ORF">DFR29_10188</name>
</gene>